<evidence type="ECO:0000313" key="2">
    <source>
        <dbReference type="Proteomes" id="UP000015106"/>
    </source>
</evidence>
<dbReference type="Proteomes" id="UP000015106">
    <property type="component" value="Chromosome 7"/>
</dbReference>
<reference evidence="1" key="2">
    <citation type="submission" date="2018-03" db="EMBL/GenBank/DDBJ databases">
        <title>The Triticum urartu genome reveals the dynamic nature of wheat genome evolution.</title>
        <authorList>
            <person name="Ling H."/>
            <person name="Ma B."/>
            <person name="Shi X."/>
            <person name="Liu H."/>
            <person name="Dong L."/>
            <person name="Sun H."/>
            <person name="Cao Y."/>
            <person name="Gao Q."/>
            <person name="Zheng S."/>
            <person name="Li Y."/>
            <person name="Yu Y."/>
            <person name="Du H."/>
            <person name="Qi M."/>
            <person name="Li Y."/>
            <person name="Yu H."/>
            <person name="Cui Y."/>
            <person name="Wang N."/>
            <person name="Chen C."/>
            <person name="Wu H."/>
            <person name="Zhao Y."/>
            <person name="Zhang J."/>
            <person name="Li Y."/>
            <person name="Zhou W."/>
            <person name="Zhang B."/>
            <person name="Hu W."/>
            <person name="Eijk M."/>
            <person name="Tang J."/>
            <person name="Witsenboer H."/>
            <person name="Zhao S."/>
            <person name="Li Z."/>
            <person name="Zhang A."/>
            <person name="Wang D."/>
            <person name="Liang C."/>
        </authorList>
    </citation>
    <scope>NUCLEOTIDE SEQUENCE [LARGE SCALE GENOMIC DNA]</scope>
    <source>
        <strain evidence="1">cv. G1812</strain>
    </source>
</reference>
<organism evidence="1 2">
    <name type="scientific">Triticum urartu</name>
    <name type="common">Red wild einkorn</name>
    <name type="synonym">Crithodium urartu</name>
    <dbReference type="NCBI Taxonomy" id="4572"/>
    <lineage>
        <taxon>Eukaryota</taxon>
        <taxon>Viridiplantae</taxon>
        <taxon>Streptophyta</taxon>
        <taxon>Embryophyta</taxon>
        <taxon>Tracheophyta</taxon>
        <taxon>Spermatophyta</taxon>
        <taxon>Magnoliopsida</taxon>
        <taxon>Liliopsida</taxon>
        <taxon>Poales</taxon>
        <taxon>Poaceae</taxon>
        <taxon>BOP clade</taxon>
        <taxon>Pooideae</taxon>
        <taxon>Triticodae</taxon>
        <taxon>Triticeae</taxon>
        <taxon>Triticinae</taxon>
        <taxon>Triticum</taxon>
    </lineage>
</organism>
<protein>
    <submittedName>
        <fullName evidence="1">Uncharacterized protein</fullName>
    </submittedName>
</protein>
<reference evidence="1" key="3">
    <citation type="submission" date="2022-06" db="UniProtKB">
        <authorList>
            <consortium name="EnsemblPlants"/>
        </authorList>
    </citation>
    <scope>IDENTIFICATION</scope>
</reference>
<reference evidence="2" key="1">
    <citation type="journal article" date="2013" name="Nature">
        <title>Draft genome of the wheat A-genome progenitor Triticum urartu.</title>
        <authorList>
            <person name="Ling H.Q."/>
            <person name="Zhao S."/>
            <person name="Liu D."/>
            <person name="Wang J."/>
            <person name="Sun H."/>
            <person name="Zhang C."/>
            <person name="Fan H."/>
            <person name="Li D."/>
            <person name="Dong L."/>
            <person name="Tao Y."/>
            <person name="Gao C."/>
            <person name="Wu H."/>
            <person name="Li Y."/>
            <person name="Cui Y."/>
            <person name="Guo X."/>
            <person name="Zheng S."/>
            <person name="Wang B."/>
            <person name="Yu K."/>
            <person name="Liang Q."/>
            <person name="Yang W."/>
            <person name="Lou X."/>
            <person name="Chen J."/>
            <person name="Feng M."/>
            <person name="Jian J."/>
            <person name="Zhang X."/>
            <person name="Luo G."/>
            <person name="Jiang Y."/>
            <person name="Liu J."/>
            <person name="Wang Z."/>
            <person name="Sha Y."/>
            <person name="Zhang B."/>
            <person name="Wu H."/>
            <person name="Tang D."/>
            <person name="Shen Q."/>
            <person name="Xue P."/>
            <person name="Zou S."/>
            <person name="Wang X."/>
            <person name="Liu X."/>
            <person name="Wang F."/>
            <person name="Yang Y."/>
            <person name="An X."/>
            <person name="Dong Z."/>
            <person name="Zhang K."/>
            <person name="Zhang X."/>
            <person name="Luo M.C."/>
            <person name="Dvorak J."/>
            <person name="Tong Y."/>
            <person name="Wang J."/>
            <person name="Yang H."/>
            <person name="Li Z."/>
            <person name="Wang D."/>
            <person name="Zhang A."/>
            <person name="Wang J."/>
        </authorList>
    </citation>
    <scope>NUCLEOTIDE SEQUENCE</scope>
    <source>
        <strain evidence="2">cv. G1812</strain>
    </source>
</reference>
<dbReference type="EnsemblPlants" id="TuG1812G0700002201.01.T01">
    <property type="protein sequence ID" value="TuG1812G0700002201.01.T01"/>
    <property type="gene ID" value="TuG1812G0700002201.01"/>
</dbReference>
<accession>A0A8R7V588</accession>
<dbReference type="AlphaFoldDB" id="A0A8R7V588"/>
<dbReference type="Gramene" id="TuG1812G0700002201.01.T01">
    <property type="protein sequence ID" value="TuG1812G0700002201.01.T01"/>
    <property type="gene ID" value="TuG1812G0700002201.01"/>
</dbReference>
<name>A0A8R7V588_TRIUA</name>
<keyword evidence="2" id="KW-1185">Reference proteome</keyword>
<proteinExistence type="predicted"/>
<sequence>MHATWSIFRKTQRPLAMLKPRFSISLYSWHSAQLSQKKWTQQSIQGDAFKLYCDRITERLVQEYNQLQPTQARQTYRVPFMQHAENKETQPQRWMIFMLQPKREF</sequence>
<evidence type="ECO:0000313" key="1">
    <source>
        <dbReference type="EnsemblPlants" id="TuG1812G0700002201.01.T01"/>
    </source>
</evidence>